<keyword evidence="4" id="KW-1134">Transmembrane beta strand</keyword>
<sequence>MRFQHYLICTAAVAALATNPLTGQSNMTLEECVDYARRHSSAVALSVAELEQSKADYLQAVGSFLPRVSAGTAASWNFGRGLDAETNTYTDINSFNNSYSIHATMTLFDGLQSVYRLRMARARRESSRLSVREQQELAALGTTEAYYDLVYARRMQELAMQKYEESSRLHRQTARMEELGMKSRPDVLEMQSRMAGDRLALTRADNQCIIALIRLKEKMNFPIEDELIVDDMPADSLSADMAQSDSSAGVFARAAHHHPVLLRARLDEQAATDRLRAARGAFLPSVSVSGGWNTGFSRFLNGSDYTPFSEQFRNRRGEYVSLNLSIPIFSGFSLVSHLRQARAERRAAIVRRGEAERKLYSEIAEAMADRDAALASYRQAEEHTDAMQAAYEAVLQRYEEGLNTAIDLTTQANRLLDARVQRLRAAMTYRLKCRLIAYYGCLSD</sequence>
<evidence type="ECO:0000256" key="5">
    <source>
        <dbReference type="ARBA" id="ARBA00022692"/>
    </source>
</evidence>
<dbReference type="OrthoDB" id="9811587at2"/>
<dbReference type="eggNOG" id="COG1538">
    <property type="taxonomic scope" value="Bacteria"/>
</dbReference>
<dbReference type="GO" id="GO:0015562">
    <property type="term" value="F:efflux transmembrane transporter activity"/>
    <property type="evidence" value="ECO:0007669"/>
    <property type="project" value="InterPro"/>
</dbReference>
<evidence type="ECO:0000256" key="1">
    <source>
        <dbReference type="ARBA" id="ARBA00004442"/>
    </source>
</evidence>
<evidence type="ECO:0000256" key="2">
    <source>
        <dbReference type="ARBA" id="ARBA00007613"/>
    </source>
</evidence>
<organism evidence="8 9">
    <name type="scientific">Porphyromonas gulae</name>
    <dbReference type="NCBI Taxonomy" id="111105"/>
    <lineage>
        <taxon>Bacteria</taxon>
        <taxon>Pseudomonadati</taxon>
        <taxon>Bacteroidota</taxon>
        <taxon>Bacteroidia</taxon>
        <taxon>Bacteroidales</taxon>
        <taxon>Porphyromonadaceae</taxon>
        <taxon>Porphyromonas</taxon>
    </lineage>
</organism>
<evidence type="ECO:0000256" key="3">
    <source>
        <dbReference type="ARBA" id="ARBA00022448"/>
    </source>
</evidence>
<dbReference type="STRING" id="111105.HR09_11110"/>
<dbReference type="Pfam" id="PF02321">
    <property type="entry name" value="OEP"/>
    <property type="match status" value="2"/>
</dbReference>
<dbReference type="Proteomes" id="UP000030130">
    <property type="component" value="Unassembled WGS sequence"/>
</dbReference>
<dbReference type="GeneID" id="57239501"/>
<evidence type="ECO:0000256" key="6">
    <source>
        <dbReference type="ARBA" id="ARBA00023136"/>
    </source>
</evidence>
<protein>
    <submittedName>
        <fullName evidence="8">Transporter</fullName>
    </submittedName>
</protein>
<dbReference type="GO" id="GO:0015288">
    <property type="term" value="F:porin activity"/>
    <property type="evidence" value="ECO:0007669"/>
    <property type="project" value="TreeGrafter"/>
</dbReference>
<dbReference type="GO" id="GO:1990281">
    <property type="term" value="C:efflux pump complex"/>
    <property type="evidence" value="ECO:0007669"/>
    <property type="project" value="TreeGrafter"/>
</dbReference>
<dbReference type="Gene3D" id="1.20.1600.10">
    <property type="entry name" value="Outer membrane efflux proteins (OEP)"/>
    <property type="match status" value="1"/>
</dbReference>
<dbReference type="InterPro" id="IPR051906">
    <property type="entry name" value="TolC-like"/>
</dbReference>
<evidence type="ECO:0000256" key="7">
    <source>
        <dbReference type="ARBA" id="ARBA00023237"/>
    </source>
</evidence>
<evidence type="ECO:0000313" key="9">
    <source>
        <dbReference type="Proteomes" id="UP000030130"/>
    </source>
</evidence>
<evidence type="ECO:0000256" key="4">
    <source>
        <dbReference type="ARBA" id="ARBA00022452"/>
    </source>
</evidence>
<comment type="caution">
    <text evidence="8">The sequence shown here is derived from an EMBL/GenBank/DDBJ whole genome shotgun (WGS) entry which is preliminary data.</text>
</comment>
<dbReference type="GO" id="GO:0009279">
    <property type="term" value="C:cell outer membrane"/>
    <property type="evidence" value="ECO:0007669"/>
    <property type="project" value="UniProtKB-SubCell"/>
</dbReference>
<dbReference type="AlphaFoldDB" id="A0A099WUW0"/>
<gene>
    <name evidence="8" type="ORF">HR08_08545</name>
</gene>
<name>A0A099WUW0_9PORP</name>
<keyword evidence="7" id="KW-0998">Cell outer membrane</keyword>
<dbReference type="PANTHER" id="PTHR30026">
    <property type="entry name" value="OUTER MEMBRANE PROTEIN TOLC"/>
    <property type="match status" value="1"/>
</dbReference>
<dbReference type="RefSeq" id="WP_039418596.1">
    <property type="nucleotide sequence ID" value="NZ_JRAI01000067.1"/>
</dbReference>
<comment type="similarity">
    <text evidence="2">Belongs to the outer membrane factor (OMF) (TC 1.B.17) family.</text>
</comment>
<dbReference type="EMBL" id="JRAI01000067">
    <property type="protein sequence ID" value="KGN84603.1"/>
    <property type="molecule type" value="Genomic_DNA"/>
</dbReference>
<dbReference type="InterPro" id="IPR003423">
    <property type="entry name" value="OMP_efflux"/>
</dbReference>
<proteinExistence type="inferred from homology"/>
<comment type="subcellular location">
    <subcellularLocation>
        <location evidence="1">Cell outer membrane</location>
    </subcellularLocation>
</comment>
<reference evidence="8 9" key="1">
    <citation type="submission" date="2014-08" db="EMBL/GenBank/DDBJ databases">
        <title>Porphyromonas gulae strain:COT-052_OH1451 Genome sequencing.</title>
        <authorList>
            <person name="Wallis C."/>
            <person name="Deusch O."/>
            <person name="O'Flynn C."/>
            <person name="Davis I."/>
            <person name="Jospin G."/>
            <person name="Darling A.E."/>
            <person name="Coil D.A."/>
            <person name="Alexiev A."/>
            <person name="Horsfall A."/>
            <person name="Kirkwood N."/>
            <person name="Harris S."/>
            <person name="Eisen J.A."/>
        </authorList>
    </citation>
    <scope>NUCLEOTIDE SEQUENCE [LARGE SCALE GENOMIC DNA]</scope>
    <source>
        <strain evidence="9">COT-052 OH1451</strain>
    </source>
</reference>
<evidence type="ECO:0000313" key="8">
    <source>
        <dbReference type="EMBL" id="KGN84603.1"/>
    </source>
</evidence>
<dbReference type="SUPFAM" id="SSF56954">
    <property type="entry name" value="Outer membrane efflux proteins (OEP)"/>
    <property type="match status" value="1"/>
</dbReference>
<accession>A0A099WUW0</accession>
<dbReference type="PANTHER" id="PTHR30026:SF20">
    <property type="entry name" value="OUTER MEMBRANE PROTEIN TOLC"/>
    <property type="match status" value="1"/>
</dbReference>
<keyword evidence="3" id="KW-0813">Transport</keyword>
<keyword evidence="6" id="KW-0472">Membrane</keyword>
<keyword evidence="5" id="KW-0812">Transmembrane</keyword>